<reference evidence="2 3" key="1">
    <citation type="submission" date="2023-07" db="EMBL/GenBank/DDBJ databases">
        <title>Sequencing the genomes of 1000 actinobacteria strains.</title>
        <authorList>
            <person name="Klenk H.-P."/>
        </authorList>
    </citation>
    <scope>NUCLEOTIDE SEQUENCE [LARGE SCALE GENOMIC DNA]</scope>
    <source>
        <strain evidence="2 3">DSM 44109</strain>
    </source>
</reference>
<evidence type="ECO:0000313" key="2">
    <source>
        <dbReference type="EMBL" id="MDP9869103.1"/>
    </source>
</evidence>
<comment type="caution">
    <text evidence="2">The sequence shown here is derived from an EMBL/GenBank/DDBJ whole genome shotgun (WGS) entry which is preliminary data.</text>
</comment>
<keyword evidence="3" id="KW-1185">Reference proteome</keyword>
<gene>
    <name evidence="2" type="ORF">J2S55_008369</name>
</gene>
<protein>
    <submittedName>
        <fullName evidence="2">Uncharacterized protein</fullName>
    </submittedName>
</protein>
<keyword evidence="1" id="KW-0812">Transmembrane</keyword>
<dbReference type="EMBL" id="JAUSRB010000002">
    <property type="protein sequence ID" value="MDP9869103.1"/>
    <property type="molecule type" value="Genomic_DNA"/>
</dbReference>
<evidence type="ECO:0000256" key="1">
    <source>
        <dbReference type="SAM" id="Phobius"/>
    </source>
</evidence>
<feature type="transmembrane region" description="Helical" evidence="1">
    <location>
        <begin position="42"/>
        <end position="63"/>
    </location>
</feature>
<dbReference type="RefSeq" id="WP_306872616.1">
    <property type="nucleotide sequence ID" value="NZ_JAUSRB010000002.1"/>
</dbReference>
<proteinExistence type="predicted"/>
<accession>A0ABT9RII2</accession>
<feature type="transmembrane region" description="Helical" evidence="1">
    <location>
        <begin position="12"/>
        <end position="36"/>
    </location>
</feature>
<name>A0ABT9RII2_9ACTN</name>
<sequence length="191" mass="20669">MVWWPAFTLGAFNAVFFDSVLALWAAGTAVLLSGVLLRSRGAVPWGGWIALSLPSVWVVLAIVTRRGQGFPFFHYFEVVFTMAGAPAFTWLLSRLLLPDYAQLPVPHRLRAVGVTIVTGVLAFLLDKFNHLFLTCADFDISGNNTPANCAPGKPFHLLCDQSPPTWADAGESTYSPVTSAKRGALCAQCTP</sequence>
<organism evidence="2 3">
    <name type="scientific">Streptosporangium brasiliense</name>
    <dbReference type="NCBI Taxonomy" id="47480"/>
    <lineage>
        <taxon>Bacteria</taxon>
        <taxon>Bacillati</taxon>
        <taxon>Actinomycetota</taxon>
        <taxon>Actinomycetes</taxon>
        <taxon>Streptosporangiales</taxon>
        <taxon>Streptosporangiaceae</taxon>
        <taxon>Streptosporangium</taxon>
    </lineage>
</organism>
<keyword evidence="1" id="KW-0472">Membrane</keyword>
<feature type="transmembrane region" description="Helical" evidence="1">
    <location>
        <begin position="109"/>
        <end position="125"/>
    </location>
</feature>
<feature type="transmembrane region" description="Helical" evidence="1">
    <location>
        <begin position="75"/>
        <end position="97"/>
    </location>
</feature>
<keyword evidence="1" id="KW-1133">Transmembrane helix</keyword>
<dbReference type="Proteomes" id="UP001230426">
    <property type="component" value="Unassembled WGS sequence"/>
</dbReference>
<evidence type="ECO:0000313" key="3">
    <source>
        <dbReference type="Proteomes" id="UP001230426"/>
    </source>
</evidence>